<dbReference type="Proteomes" id="UP001396898">
    <property type="component" value="Unassembled WGS sequence"/>
</dbReference>
<proteinExistence type="predicted"/>
<keyword evidence="2" id="KW-1185">Reference proteome</keyword>
<sequence length="68" mass="7446">MDDDGNILNVVSRIEDISDADRAWFFRLALRAIQMTAPNAVHDDIVVPGGRYSATVALLAIQIFENGS</sequence>
<organism evidence="1 2">
    <name type="scientific">Apiospora marii</name>
    <dbReference type="NCBI Taxonomy" id="335849"/>
    <lineage>
        <taxon>Eukaryota</taxon>
        <taxon>Fungi</taxon>
        <taxon>Dikarya</taxon>
        <taxon>Ascomycota</taxon>
        <taxon>Pezizomycotina</taxon>
        <taxon>Sordariomycetes</taxon>
        <taxon>Xylariomycetidae</taxon>
        <taxon>Amphisphaeriales</taxon>
        <taxon>Apiosporaceae</taxon>
        <taxon>Apiospora</taxon>
    </lineage>
</organism>
<comment type="caution">
    <text evidence="1">The sequence shown here is derived from an EMBL/GenBank/DDBJ whole genome shotgun (WGS) entry which is preliminary data.</text>
</comment>
<name>A0ABR1RT13_9PEZI</name>
<dbReference type="EMBL" id="JAQQWI010000010">
    <property type="protein sequence ID" value="KAK8018099.1"/>
    <property type="molecule type" value="Genomic_DNA"/>
</dbReference>
<evidence type="ECO:0000313" key="1">
    <source>
        <dbReference type="EMBL" id="KAK8018099.1"/>
    </source>
</evidence>
<evidence type="ECO:0000313" key="2">
    <source>
        <dbReference type="Proteomes" id="UP001396898"/>
    </source>
</evidence>
<accession>A0ABR1RT13</accession>
<reference evidence="1 2" key="1">
    <citation type="submission" date="2023-01" db="EMBL/GenBank/DDBJ databases">
        <title>Analysis of 21 Apiospora genomes using comparative genomics revels a genus with tremendous synthesis potential of carbohydrate active enzymes and secondary metabolites.</title>
        <authorList>
            <person name="Sorensen T."/>
        </authorList>
    </citation>
    <scope>NUCLEOTIDE SEQUENCE [LARGE SCALE GENOMIC DNA]</scope>
    <source>
        <strain evidence="1 2">CBS 20057</strain>
    </source>
</reference>
<protein>
    <submittedName>
        <fullName evidence="1">Uncharacterized protein</fullName>
    </submittedName>
</protein>
<gene>
    <name evidence="1" type="ORF">PG991_007289</name>
</gene>